<dbReference type="InterPro" id="IPR058922">
    <property type="entry name" value="WHD_DRP"/>
</dbReference>
<keyword evidence="4" id="KW-0547">Nucleotide-binding</keyword>
<dbReference type="InterPro" id="IPR044974">
    <property type="entry name" value="Disease_R_plants"/>
</dbReference>
<dbReference type="Pfam" id="PF23559">
    <property type="entry name" value="WHD_DRP"/>
    <property type="match status" value="1"/>
</dbReference>
<reference evidence="11" key="2">
    <citation type="submission" date="2020-03" db="EMBL/GenBank/DDBJ databases">
        <title>The second near-complete assembly of the hexaploid bread wheat (Triticum aestivum) genome.</title>
        <authorList>
            <person name="Zimin A.V."/>
            <person name="Puiu D."/>
            <person name="Shumante A."/>
            <person name="Alonge M."/>
            <person name="Salzberg S.L."/>
        </authorList>
    </citation>
    <scope>NUCLEOTIDE SEQUENCE</scope>
    <source>
        <tissue evidence="11">Leaf</tissue>
    </source>
</reference>
<evidence type="ECO:0000313" key="11">
    <source>
        <dbReference type="EMBL" id="KAF7033032.1"/>
    </source>
</evidence>
<dbReference type="Pfam" id="PF00931">
    <property type="entry name" value="NB-ARC"/>
    <property type="match status" value="1"/>
</dbReference>
<feature type="domain" description="Disease resistance protein winged helix" evidence="9">
    <location>
        <begin position="436"/>
        <end position="508"/>
    </location>
</feature>
<dbReference type="InterPro" id="IPR002182">
    <property type="entry name" value="NB-ARC"/>
</dbReference>
<evidence type="ECO:0000259" key="8">
    <source>
        <dbReference type="Pfam" id="PF18052"/>
    </source>
</evidence>
<dbReference type="InterPro" id="IPR032675">
    <property type="entry name" value="LRR_dom_sf"/>
</dbReference>
<evidence type="ECO:0000256" key="2">
    <source>
        <dbReference type="ARBA" id="ARBA00022614"/>
    </source>
</evidence>
<comment type="similarity">
    <text evidence="1">Belongs to the disease resistance NB-LRR family.</text>
</comment>
<keyword evidence="6" id="KW-0175">Coiled coil</keyword>
<dbReference type="Gene3D" id="3.40.50.300">
    <property type="entry name" value="P-loop containing nucleotide triphosphate hydrolases"/>
    <property type="match status" value="1"/>
</dbReference>
<dbReference type="PANTHER" id="PTHR23155:SF1116">
    <property type="entry name" value="OS12G0273300 PROTEIN"/>
    <property type="match status" value="1"/>
</dbReference>
<dbReference type="InterPro" id="IPR055414">
    <property type="entry name" value="LRR_R13L4/SHOC2-like"/>
</dbReference>
<dbReference type="Gene3D" id="1.20.5.4130">
    <property type="match status" value="1"/>
</dbReference>
<dbReference type="InterPro" id="IPR041118">
    <property type="entry name" value="Rx_N"/>
</dbReference>
<evidence type="ECO:0000256" key="6">
    <source>
        <dbReference type="ARBA" id="ARBA00023054"/>
    </source>
</evidence>
<feature type="domain" description="Disease resistance R13L4/SHOC-2-like LRR" evidence="10">
    <location>
        <begin position="555"/>
        <end position="926"/>
    </location>
</feature>
<comment type="caution">
    <text evidence="11">The sequence shown here is derived from an EMBL/GenBank/DDBJ whole genome shotgun (WGS) entry which is preliminary data.</text>
</comment>
<gene>
    <name evidence="11" type="ORF">CFC21_044157</name>
</gene>
<evidence type="ECO:0000256" key="4">
    <source>
        <dbReference type="ARBA" id="ARBA00022741"/>
    </source>
</evidence>
<dbReference type="SUPFAM" id="SSF52540">
    <property type="entry name" value="P-loop containing nucleoside triphosphate hydrolases"/>
    <property type="match status" value="1"/>
</dbReference>
<accession>A0A3B6FXH5</accession>
<sequence length="935" mass="106426">MEIAIGAIGPLLRKLGELLIGELTMEKRVRKGYECIVTELTMMHDALCKVAEVPADQLDKGVKIWAGKVKELSYQMEDIVDAYMVRVEDGGEPTNPKNKVKKILKKVKRLFKNGKDLHRISDALEEVVLQAKQLAKLRQRYEQGMRYPTTSTSVDPRMMALYTDMSELVGIEETRDELINMLTEGDDWLNHPLKTVSIVGFGGLGKTTLAKSAYEKIKGQFDCDAFISVSQNPDKKKVFKNILYELDKNKYARIRGEEWEENHLIDEIIEFLNGKRYLIIIDDIWDKGVWKLIKCAFSKKSPGSRLITTTRIVSVSEACCSSRDDIYKMKHLSDDVSRVLFCKRVFYKKGCPQELVQVSEDILKKCGGIPLAIISIASLLANNNQRKTKDQWYTLLNSIGRGLTEDQSLEEMKKILLFSYYDLPSYLKPCLLYLSIFPEDHKIMRDRLIWRWISECLVYSDKQETSLYELGHSYFNELVNRSMIQPIGIAGEEKVLACRVHDMVLDLICSLSSEENFVTILDGTRRKMHNSENKVHRLSIQNSKIDVDTIRMENVRSLTVFTSDVVGKVLDISSFQVLRVLDLEGSDVSDVGYVGNLLHLRYIGLKDTNVKDLPMEIGKLQFLLTLDIRGSKIKVLPSSVAQLKHLMCLYVDRCMMLPSGIGNLTSLEVLDELGLSNKDLDFVTELGHLTKLRVLQVDCDGFDEIMDKALEESISNMYKLDSLDICVPIGPINFMKEGCVLPLQLRRLSLPTENGWFDTLPTWINPSSFSLLSYLDITILRVQLEDIQFLGILPALCFLRLMDYYNYHGEHIVEMSALSSVHQGEYQGESGALFPCATECRFCFIGAMPSMFPRGAAPRLKCLEFSLPAEWVYRENFKLGMRHLPSLKQLDILLVVRKEASDQEADEAEAALRAAAEAEDHPNHPILRYFEARVG</sequence>
<evidence type="ECO:0000259" key="9">
    <source>
        <dbReference type="Pfam" id="PF23559"/>
    </source>
</evidence>
<organism evidence="11">
    <name type="scientific">Triticum aestivum</name>
    <name type="common">Wheat</name>
    <dbReference type="NCBI Taxonomy" id="4565"/>
    <lineage>
        <taxon>Eukaryota</taxon>
        <taxon>Viridiplantae</taxon>
        <taxon>Streptophyta</taxon>
        <taxon>Embryophyta</taxon>
        <taxon>Tracheophyta</taxon>
        <taxon>Spermatophyta</taxon>
        <taxon>Magnoliopsida</taxon>
        <taxon>Liliopsida</taxon>
        <taxon>Poales</taxon>
        <taxon>Poaceae</taxon>
        <taxon>BOP clade</taxon>
        <taxon>Pooideae</taxon>
        <taxon>Triticodae</taxon>
        <taxon>Triticeae</taxon>
        <taxon>Triticinae</taxon>
        <taxon>Triticum</taxon>
    </lineage>
</organism>
<dbReference type="InterPro" id="IPR042197">
    <property type="entry name" value="Apaf_helical"/>
</dbReference>
<feature type="domain" description="Disease resistance N-terminal" evidence="8">
    <location>
        <begin position="7"/>
        <end position="94"/>
    </location>
</feature>
<proteinExistence type="inferred from homology"/>
<evidence type="ECO:0000256" key="3">
    <source>
        <dbReference type="ARBA" id="ARBA00022737"/>
    </source>
</evidence>
<dbReference type="SUPFAM" id="SSF52058">
    <property type="entry name" value="L domain-like"/>
    <property type="match status" value="1"/>
</dbReference>
<evidence type="ECO:0000256" key="1">
    <source>
        <dbReference type="ARBA" id="ARBA00008894"/>
    </source>
</evidence>
<dbReference type="Gene3D" id="3.80.10.10">
    <property type="entry name" value="Ribonuclease Inhibitor"/>
    <property type="match status" value="1"/>
</dbReference>
<dbReference type="CDD" id="cd14798">
    <property type="entry name" value="RX-CC_like"/>
    <property type="match status" value="1"/>
</dbReference>
<keyword evidence="2" id="KW-0433">Leucine-rich repeat</keyword>
<reference evidence="11" key="1">
    <citation type="journal article" date="2017" name="Gigascience">
        <title>The first near-complete assembly of the hexaploid bread wheat genome, Triticum aestivum.</title>
        <authorList>
            <person name="Zimin A.V."/>
            <person name="Puiu D."/>
            <person name="Hall R."/>
            <person name="Kingan S."/>
            <person name="Clavijo B.J."/>
            <person name="Salzberg S.L."/>
        </authorList>
    </citation>
    <scope>NUCLEOTIDE SEQUENCE</scope>
    <source>
        <tissue evidence="11">Leaf</tissue>
    </source>
</reference>
<keyword evidence="3" id="KW-0677">Repeat</keyword>
<evidence type="ECO:0000259" key="7">
    <source>
        <dbReference type="Pfam" id="PF00931"/>
    </source>
</evidence>
<name>A0A3B6FXH5_WHEAT</name>
<dbReference type="InterPro" id="IPR036388">
    <property type="entry name" value="WH-like_DNA-bd_sf"/>
</dbReference>
<dbReference type="Pfam" id="PF18052">
    <property type="entry name" value="Rx_N"/>
    <property type="match status" value="1"/>
</dbReference>
<dbReference type="Gene3D" id="1.10.10.10">
    <property type="entry name" value="Winged helix-like DNA-binding domain superfamily/Winged helix DNA-binding domain"/>
    <property type="match status" value="1"/>
</dbReference>
<evidence type="ECO:0000259" key="10">
    <source>
        <dbReference type="Pfam" id="PF23598"/>
    </source>
</evidence>
<dbReference type="Pfam" id="PF23598">
    <property type="entry name" value="LRR_14"/>
    <property type="match status" value="1"/>
</dbReference>
<dbReference type="PRINTS" id="PR00364">
    <property type="entry name" value="DISEASERSIST"/>
</dbReference>
<keyword evidence="5" id="KW-0611">Plant defense</keyword>
<dbReference type="Gene3D" id="1.10.8.430">
    <property type="entry name" value="Helical domain of apoptotic protease-activating factors"/>
    <property type="match status" value="1"/>
</dbReference>
<dbReference type="InterPro" id="IPR027417">
    <property type="entry name" value="P-loop_NTPase"/>
</dbReference>
<feature type="domain" description="NB-ARC" evidence="7">
    <location>
        <begin position="172"/>
        <end position="349"/>
    </location>
</feature>
<evidence type="ECO:0000256" key="5">
    <source>
        <dbReference type="ARBA" id="ARBA00022821"/>
    </source>
</evidence>
<dbReference type="InterPro" id="IPR038005">
    <property type="entry name" value="RX-like_CC"/>
</dbReference>
<dbReference type="PANTHER" id="PTHR23155">
    <property type="entry name" value="DISEASE RESISTANCE PROTEIN RP"/>
    <property type="match status" value="1"/>
</dbReference>
<dbReference type="EMBL" id="CM022218">
    <property type="protein sequence ID" value="KAF7033032.1"/>
    <property type="molecule type" value="Genomic_DNA"/>
</dbReference>
<dbReference type="Proteomes" id="UP000815260">
    <property type="component" value="Chromosome 3B"/>
</dbReference>
<protein>
    <submittedName>
        <fullName evidence="11">Uncharacterized protein</fullName>
    </submittedName>
</protein>